<evidence type="ECO:0000259" key="3">
    <source>
        <dbReference type="PROSITE" id="PS50914"/>
    </source>
</evidence>
<dbReference type="InterPro" id="IPR004846">
    <property type="entry name" value="T2SS/T3SS_dom"/>
</dbReference>
<dbReference type="OrthoDB" id="9775455at2"/>
<dbReference type="GO" id="GO:0015627">
    <property type="term" value="C:type II protein secretion system complex"/>
    <property type="evidence" value="ECO:0007669"/>
    <property type="project" value="TreeGrafter"/>
</dbReference>
<dbReference type="PANTHER" id="PTHR30332">
    <property type="entry name" value="PROBABLE GENERAL SECRETION PATHWAY PROTEIN D"/>
    <property type="match status" value="1"/>
</dbReference>
<dbReference type="Proteomes" id="UP000244081">
    <property type="component" value="Unassembled WGS sequence"/>
</dbReference>
<keyword evidence="5" id="KW-1185">Reference proteome</keyword>
<feature type="domain" description="BON" evidence="3">
    <location>
        <begin position="113"/>
        <end position="184"/>
    </location>
</feature>
<dbReference type="PRINTS" id="PR00811">
    <property type="entry name" value="BCTERIALGSPD"/>
</dbReference>
<name>A0A2T5VG25_9HYPH</name>
<feature type="chain" id="PRO_5015679442" evidence="2">
    <location>
        <begin position="29"/>
        <end position="469"/>
    </location>
</feature>
<dbReference type="InterPro" id="IPR001775">
    <property type="entry name" value="GspD/PilQ"/>
</dbReference>
<dbReference type="AlphaFoldDB" id="A0A2T5VG25"/>
<evidence type="ECO:0000256" key="1">
    <source>
        <dbReference type="RuleBase" id="RU004003"/>
    </source>
</evidence>
<proteinExistence type="inferred from homology"/>
<evidence type="ECO:0000313" key="5">
    <source>
        <dbReference type="Proteomes" id="UP000244081"/>
    </source>
</evidence>
<reference evidence="4 5" key="1">
    <citation type="submission" date="2018-04" db="EMBL/GenBank/DDBJ databases">
        <title>Genomic Encyclopedia of Archaeal and Bacterial Type Strains, Phase II (KMG-II): from individual species to whole genera.</title>
        <authorList>
            <person name="Goeker M."/>
        </authorList>
    </citation>
    <scope>NUCLEOTIDE SEQUENCE [LARGE SCALE GENOMIC DNA]</scope>
    <source>
        <strain evidence="4 5">DSM 23382</strain>
    </source>
</reference>
<comment type="similarity">
    <text evidence="1">Belongs to the bacterial secretin family.</text>
</comment>
<dbReference type="GO" id="GO:0009306">
    <property type="term" value="P:protein secretion"/>
    <property type="evidence" value="ECO:0007669"/>
    <property type="project" value="InterPro"/>
</dbReference>
<organism evidence="4 5">
    <name type="scientific">Breoghania corrubedonensis</name>
    <dbReference type="NCBI Taxonomy" id="665038"/>
    <lineage>
        <taxon>Bacteria</taxon>
        <taxon>Pseudomonadati</taxon>
        <taxon>Pseudomonadota</taxon>
        <taxon>Alphaproteobacteria</taxon>
        <taxon>Hyphomicrobiales</taxon>
        <taxon>Stappiaceae</taxon>
        <taxon>Breoghania</taxon>
    </lineage>
</organism>
<dbReference type="RefSeq" id="WP_107988242.1">
    <property type="nucleotide sequence ID" value="NZ_QAYG01000001.1"/>
</dbReference>
<accession>A0A2T5VG25</accession>
<evidence type="ECO:0000256" key="2">
    <source>
        <dbReference type="SAM" id="SignalP"/>
    </source>
</evidence>
<evidence type="ECO:0000313" key="4">
    <source>
        <dbReference type="EMBL" id="PTW62709.1"/>
    </source>
</evidence>
<keyword evidence="2" id="KW-0732">Signal</keyword>
<dbReference type="InterPro" id="IPR007055">
    <property type="entry name" value="BON_dom"/>
</dbReference>
<protein>
    <submittedName>
        <fullName evidence="4">Pilus assembly protein CpaC</fullName>
    </submittedName>
</protein>
<comment type="caution">
    <text evidence="4">The sequence shown here is derived from an EMBL/GenBank/DDBJ whole genome shotgun (WGS) entry which is preliminary data.</text>
</comment>
<dbReference type="PANTHER" id="PTHR30332:SF17">
    <property type="entry name" value="TYPE IV PILIATION SYSTEM PROTEIN DR_0774-RELATED"/>
    <property type="match status" value="1"/>
</dbReference>
<dbReference type="InterPro" id="IPR032789">
    <property type="entry name" value="T2SS-T3SS_pil_N"/>
</dbReference>
<dbReference type="EMBL" id="QAYG01000001">
    <property type="protein sequence ID" value="PTW62709.1"/>
    <property type="molecule type" value="Genomic_DNA"/>
</dbReference>
<gene>
    <name evidence="4" type="ORF">C8N35_101756</name>
</gene>
<sequence>MVRGALLKGLLVALGLAMAGLIATGAPADAGNAFPKKVRIAAGQGTMAAPLSVGIGRSVVVETGDAVADVMVSDPTIADAVVRTPHRVFVLGVKAGQANLFLFGAGGRQIASLDLTVAQDTSELNNLITRLVPGSNVHVEVANNAIILSGTVLTPLDSQKAIEIAKGYSGSGDGDKSNVINMLNVMGKEQVFLKVTIAEVERTLVKRLGINFDSVSIGTGAYSLGYTGFNSTLLDTAEASLGFSKGSTSIQAKLQALQEDGVVRTLAEPTLTAISGENASFLVGGEYPIPVAQDNNKISIEFKPFGVGLDFTPIVLSGGRISLRVKTEVSELTSDGSIDISGLTIQALKVRRAESTVELPSGGALVMAGLLRDNFEDTLKSVPGLAKLPILGALFKSRDYQRNQTELVVFVTPYIVKPTSPAKLARPDKNLAPASDAESLFFDRLNRVYRADPAAPTGSYQGQVGFIYE</sequence>
<dbReference type="InterPro" id="IPR050810">
    <property type="entry name" value="Bact_Secretion_Sys_Channel"/>
</dbReference>
<dbReference type="PROSITE" id="PS50914">
    <property type="entry name" value="BON"/>
    <property type="match status" value="1"/>
</dbReference>
<feature type="signal peptide" evidence="2">
    <location>
        <begin position="1"/>
        <end position="28"/>
    </location>
</feature>
<dbReference type="Pfam" id="PF13629">
    <property type="entry name" value="T2SS-T3SS_pil_N"/>
    <property type="match status" value="1"/>
</dbReference>
<dbReference type="Pfam" id="PF00263">
    <property type="entry name" value="Secretin"/>
    <property type="match status" value="1"/>
</dbReference>